<dbReference type="Proteomes" id="UP000075374">
    <property type="component" value="Unassembled WGS sequence"/>
</dbReference>
<dbReference type="RefSeq" id="WP_061857907.1">
    <property type="nucleotide sequence ID" value="NZ_LTBB01000004.1"/>
</dbReference>
<protein>
    <submittedName>
        <fullName evidence="2">Helix-turn-helix domain protein</fullName>
    </submittedName>
</protein>
<evidence type="ECO:0000313" key="2">
    <source>
        <dbReference type="EMBL" id="KYH29286.1"/>
    </source>
</evidence>
<accession>A0A151ANT5</accession>
<evidence type="ECO:0000259" key="1">
    <source>
        <dbReference type="Pfam" id="PF12728"/>
    </source>
</evidence>
<keyword evidence="3" id="KW-1185">Reference proteome</keyword>
<feature type="domain" description="Helix-turn-helix" evidence="1">
    <location>
        <begin position="34"/>
        <end position="81"/>
    </location>
</feature>
<comment type="caution">
    <text evidence="2">The sequence shown here is derived from an EMBL/GenBank/DDBJ whole genome shotgun (WGS) entry which is preliminary data.</text>
</comment>
<dbReference type="EMBL" id="LTBB01000004">
    <property type="protein sequence ID" value="KYH29286.1"/>
    <property type="molecule type" value="Genomic_DNA"/>
</dbReference>
<reference evidence="2 3" key="1">
    <citation type="submission" date="2016-02" db="EMBL/GenBank/DDBJ databases">
        <title>Genome sequence of Clostridium colicanis DSM 13634.</title>
        <authorList>
            <person name="Poehlein A."/>
            <person name="Daniel R."/>
        </authorList>
    </citation>
    <scope>NUCLEOTIDE SEQUENCE [LARGE SCALE GENOMIC DNA]</scope>
    <source>
        <strain evidence="2 3">DSM 13634</strain>
    </source>
</reference>
<sequence>MVGHNINIIKFDVVEVSGYDYVFKYLHEEEKDITIKEFREKYNIGYNNAYKIIHQKDFPCVFVGMEYLIISSEVDKWFEKHIGESF</sequence>
<dbReference type="AlphaFoldDB" id="A0A151ANT5"/>
<organism evidence="2 3">
    <name type="scientific">Clostridium colicanis DSM 13634</name>
    <dbReference type="NCBI Taxonomy" id="1121305"/>
    <lineage>
        <taxon>Bacteria</taxon>
        <taxon>Bacillati</taxon>
        <taxon>Bacillota</taxon>
        <taxon>Clostridia</taxon>
        <taxon>Eubacteriales</taxon>
        <taxon>Clostridiaceae</taxon>
        <taxon>Clostridium</taxon>
    </lineage>
</organism>
<dbReference type="STRING" id="1121305.CLCOL_10190"/>
<dbReference type="InterPro" id="IPR041657">
    <property type="entry name" value="HTH_17"/>
</dbReference>
<evidence type="ECO:0000313" key="3">
    <source>
        <dbReference type="Proteomes" id="UP000075374"/>
    </source>
</evidence>
<gene>
    <name evidence="2" type="ORF">CLCOL_10190</name>
</gene>
<dbReference type="Pfam" id="PF12728">
    <property type="entry name" value="HTH_17"/>
    <property type="match status" value="1"/>
</dbReference>
<name>A0A151ANT5_9CLOT</name>
<proteinExistence type="predicted"/>